<dbReference type="OrthoDB" id="5213892at2759"/>
<proteinExistence type="predicted"/>
<reference evidence="4" key="1">
    <citation type="journal article" date="2020" name="BMC Genomics">
        <title>Correction to: Identification and distribution of gene clusters required for synthesis of sphingolipid metabolism inhibitors in diverse species of the filamentous fungus Fusarium.</title>
        <authorList>
            <person name="Kim H.S."/>
            <person name="Lohmar J.M."/>
            <person name="Busman M."/>
            <person name="Brown D.W."/>
            <person name="Naumann T.A."/>
            <person name="Divon H.H."/>
            <person name="Lysoe E."/>
            <person name="Uhlig S."/>
            <person name="Proctor R.H."/>
        </authorList>
    </citation>
    <scope>NUCLEOTIDE SEQUENCE</scope>
    <source>
        <strain evidence="4">NRRL 20472</strain>
    </source>
</reference>
<dbReference type="GO" id="GO:0045944">
    <property type="term" value="P:positive regulation of transcription by RNA polymerase II"/>
    <property type="evidence" value="ECO:0007669"/>
    <property type="project" value="TreeGrafter"/>
</dbReference>
<dbReference type="InterPro" id="IPR021858">
    <property type="entry name" value="Fun_TF"/>
</dbReference>
<evidence type="ECO:0000256" key="3">
    <source>
        <dbReference type="SAM" id="MobiDB-lite"/>
    </source>
</evidence>
<comment type="caution">
    <text evidence="4">The sequence shown here is derived from an EMBL/GenBank/DDBJ whole genome shotgun (WGS) entry which is preliminary data.</text>
</comment>
<organism evidence="4 5">
    <name type="scientific">Fusarium sarcochroum</name>
    <dbReference type="NCBI Taxonomy" id="1208366"/>
    <lineage>
        <taxon>Eukaryota</taxon>
        <taxon>Fungi</taxon>
        <taxon>Dikarya</taxon>
        <taxon>Ascomycota</taxon>
        <taxon>Pezizomycotina</taxon>
        <taxon>Sordariomycetes</taxon>
        <taxon>Hypocreomycetidae</taxon>
        <taxon>Hypocreales</taxon>
        <taxon>Nectriaceae</taxon>
        <taxon>Fusarium</taxon>
        <taxon>Fusarium lateritium species complex</taxon>
    </lineage>
</organism>
<dbReference type="AlphaFoldDB" id="A0A8H4XBY4"/>
<protein>
    <recommendedName>
        <fullName evidence="6">Regulatory protein</fullName>
    </recommendedName>
</protein>
<evidence type="ECO:0000313" key="4">
    <source>
        <dbReference type="EMBL" id="KAF4968611.1"/>
    </source>
</evidence>
<dbReference type="PANTHER" id="PTHR37534:SF26">
    <property type="entry name" value="TRANSCRIPTION FACTOR, PUTATIVE-RELATED"/>
    <property type="match status" value="1"/>
</dbReference>
<reference evidence="4" key="2">
    <citation type="submission" date="2020-05" db="EMBL/GenBank/DDBJ databases">
        <authorList>
            <person name="Kim H.-S."/>
            <person name="Proctor R.H."/>
            <person name="Brown D.W."/>
        </authorList>
    </citation>
    <scope>NUCLEOTIDE SEQUENCE</scope>
    <source>
        <strain evidence="4">NRRL 20472</strain>
    </source>
</reference>
<evidence type="ECO:0000313" key="5">
    <source>
        <dbReference type="Proteomes" id="UP000622797"/>
    </source>
</evidence>
<comment type="subcellular location">
    <subcellularLocation>
        <location evidence="1">Nucleus</location>
    </subcellularLocation>
</comment>
<gene>
    <name evidence="4" type="ORF">FSARC_4035</name>
</gene>
<dbReference type="EMBL" id="JABEXW010000193">
    <property type="protein sequence ID" value="KAF4968611.1"/>
    <property type="molecule type" value="Genomic_DNA"/>
</dbReference>
<feature type="region of interest" description="Disordered" evidence="3">
    <location>
        <begin position="29"/>
        <end position="73"/>
    </location>
</feature>
<name>A0A8H4XBY4_9HYPO</name>
<evidence type="ECO:0008006" key="6">
    <source>
        <dbReference type="Google" id="ProtNLM"/>
    </source>
</evidence>
<evidence type="ECO:0000256" key="2">
    <source>
        <dbReference type="ARBA" id="ARBA00023242"/>
    </source>
</evidence>
<dbReference type="GO" id="GO:0003700">
    <property type="term" value="F:DNA-binding transcription factor activity"/>
    <property type="evidence" value="ECO:0007669"/>
    <property type="project" value="TreeGrafter"/>
</dbReference>
<dbReference type="PANTHER" id="PTHR37534">
    <property type="entry name" value="TRANSCRIPTIONAL ACTIVATOR PROTEIN UGA3"/>
    <property type="match status" value="1"/>
</dbReference>
<feature type="compositionally biased region" description="Polar residues" evidence="3">
    <location>
        <begin position="63"/>
        <end position="72"/>
    </location>
</feature>
<dbReference type="GO" id="GO:0000976">
    <property type="term" value="F:transcription cis-regulatory region binding"/>
    <property type="evidence" value="ECO:0007669"/>
    <property type="project" value="TreeGrafter"/>
</dbReference>
<evidence type="ECO:0000256" key="1">
    <source>
        <dbReference type="ARBA" id="ARBA00004123"/>
    </source>
</evidence>
<dbReference type="GO" id="GO:0005634">
    <property type="term" value="C:nucleus"/>
    <property type="evidence" value="ECO:0007669"/>
    <property type="project" value="UniProtKB-SubCell"/>
</dbReference>
<dbReference type="Pfam" id="PF11951">
    <property type="entry name" value="Fungal_trans_2"/>
    <property type="match status" value="1"/>
</dbReference>
<keyword evidence="5" id="KW-1185">Reference proteome</keyword>
<sequence length="481" mass="53588">MDDESQVRAELTRIKHVVKQNFRRVKKVQNKRIHIRDDEPPRRGSGSGTRTTLHRTAVEDTPASPSDQTSGETPCIWAPSLVQESAFRETALLMHYLDYIFPLQYPYYHDNPKIGGRGWLLWLLTKNTPLHQAMLTLAALHQQVTFAAGSEQVETELIEYHTKALGGLRQALCVGQDIYLPEHSDKLINIVACGAFLISFELLRGGKNDWQAHLNALCSIASKLSPPTHILADSSTTTKEVQPDVARSLGQARRNAQDFLFCAVLWFDILGCTSTGVQPRMPYQSWLNSERIDMASVLGCENWVMEVIGDLATVDASQGWLSPAESHGLLSDALQRLNEGTTALRAREPPLPISHHVTRVFAAAAIVQVQALMLEKDENRGNLVAVIDQTIDAFQQFPDGVSVRTLMWPVCIAGCLASGDQQAFFEQLMVGICEQGNARIGSCESVMQVLRYCWDRRATNTTGVYGWRKAMMELDAYILLV</sequence>
<dbReference type="Proteomes" id="UP000622797">
    <property type="component" value="Unassembled WGS sequence"/>
</dbReference>
<keyword evidence="2" id="KW-0539">Nucleus</keyword>
<accession>A0A8H4XBY4</accession>